<dbReference type="EMBL" id="JASPKY010000070">
    <property type="protein sequence ID" value="KAK9739882.1"/>
    <property type="molecule type" value="Genomic_DNA"/>
</dbReference>
<organism evidence="1 2">
    <name type="scientific">Popillia japonica</name>
    <name type="common">Japanese beetle</name>
    <dbReference type="NCBI Taxonomy" id="7064"/>
    <lineage>
        <taxon>Eukaryota</taxon>
        <taxon>Metazoa</taxon>
        <taxon>Ecdysozoa</taxon>
        <taxon>Arthropoda</taxon>
        <taxon>Hexapoda</taxon>
        <taxon>Insecta</taxon>
        <taxon>Pterygota</taxon>
        <taxon>Neoptera</taxon>
        <taxon>Endopterygota</taxon>
        <taxon>Coleoptera</taxon>
        <taxon>Polyphaga</taxon>
        <taxon>Scarabaeiformia</taxon>
        <taxon>Scarabaeidae</taxon>
        <taxon>Rutelinae</taxon>
        <taxon>Popillia</taxon>
    </lineage>
</organism>
<gene>
    <name evidence="1" type="ORF">QE152_g8646</name>
</gene>
<comment type="caution">
    <text evidence="1">The sequence shown here is derived from an EMBL/GenBank/DDBJ whole genome shotgun (WGS) entry which is preliminary data.</text>
</comment>
<sequence length="151" mass="17172">MKLQAEWQAVTGKQLSKKKSITCKPKIKQKADINKTGNKQIKLKSWEQAFWKLLDGDTNPTLCKVPDAVQVGIRSPMEISVSVDICPESDSSVLVPESAKGTVTKKMKKPHLLKTTETQNLSTAELQRLVLWEQLEILRLKKRKLLRELEH</sequence>
<dbReference type="Proteomes" id="UP001458880">
    <property type="component" value="Unassembled WGS sequence"/>
</dbReference>
<evidence type="ECO:0000313" key="2">
    <source>
        <dbReference type="Proteomes" id="UP001458880"/>
    </source>
</evidence>
<keyword evidence="2" id="KW-1185">Reference proteome</keyword>
<name>A0AAW1LXA8_POPJA</name>
<accession>A0AAW1LXA8</accession>
<evidence type="ECO:0000313" key="1">
    <source>
        <dbReference type="EMBL" id="KAK9739882.1"/>
    </source>
</evidence>
<reference evidence="1 2" key="1">
    <citation type="journal article" date="2024" name="BMC Genomics">
        <title>De novo assembly and annotation of Popillia japonica's genome with initial clues to its potential as an invasive pest.</title>
        <authorList>
            <person name="Cucini C."/>
            <person name="Boschi S."/>
            <person name="Funari R."/>
            <person name="Cardaioli E."/>
            <person name="Iannotti N."/>
            <person name="Marturano G."/>
            <person name="Paoli F."/>
            <person name="Bruttini M."/>
            <person name="Carapelli A."/>
            <person name="Frati F."/>
            <person name="Nardi F."/>
        </authorList>
    </citation>
    <scope>NUCLEOTIDE SEQUENCE [LARGE SCALE GENOMIC DNA]</scope>
    <source>
        <strain evidence="1">DMR45628</strain>
    </source>
</reference>
<proteinExistence type="predicted"/>
<protein>
    <submittedName>
        <fullName evidence="1">Uncharacterized protein</fullName>
    </submittedName>
</protein>
<dbReference type="AlphaFoldDB" id="A0AAW1LXA8"/>